<sequence>MQNNLIKATVQILCLVVTISSVANGEAITINFDGSQPYGSTRLISVYEEDGIHIKPVGAFSEEPPYLMGLSGSGVTNQSDSGSAHLTGIIAEIEIQSLTNQRFDANAVSLSEYSTSFATPQVITATGELADGSTVTTTFTTDGLIGENLTDFEIFNFPPEFTNLRALKLSNESGGFSMDDLLLNVIRGSSVDLVVEKIADTNSQLPLQQEELISLSKASLKGETVAFQSYEYGFTRKSIYASHAGELKHVATEFSTSIPNNGTFGVSSESTPLVNSNGEVYLEVLFGSHHGVLKSSEDNLSLAFDEFDVEQLVGSDTNWYAGHEIRMTDDERIVRMVDTSNPRQKWLIAYDSELSLINSPSPLSPSEIAYYDDYEVYSEGFAIVKDSDQTKLFRRDHLGVLEEFESGFSAMIPEGALIQISSLMANGRWAYVGVRFLPYGGMILGWSGNRWFELNTTGVKAHDGTMLNGNPSAKSLDRDSLLFNAQSELGYSVFLLRNGLIYRILSPGDLLDHDRINSISLSRYALDADQIAVSVVFEGGRQGVYVIGLENLITTQSEKLEMQLTQNADTVMTLNLEATVGAFYHLLFSESLENFKVLETVSAEGPLVEFTIDPKANVQPKMFYIVDEARYTPIPTEP</sequence>
<keyword evidence="3" id="KW-1185">Reference proteome</keyword>
<evidence type="ECO:0000313" key="3">
    <source>
        <dbReference type="Proteomes" id="UP000247099"/>
    </source>
</evidence>
<feature type="chain" id="PRO_5016289382" evidence="1">
    <location>
        <begin position="24"/>
        <end position="638"/>
    </location>
</feature>
<keyword evidence="1" id="KW-0732">Signal</keyword>
<feature type="signal peptide" evidence="1">
    <location>
        <begin position="1"/>
        <end position="23"/>
    </location>
</feature>
<dbReference type="Proteomes" id="UP000247099">
    <property type="component" value="Unassembled WGS sequence"/>
</dbReference>
<evidence type="ECO:0000256" key="1">
    <source>
        <dbReference type="SAM" id="SignalP"/>
    </source>
</evidence>
<proteinExistence type="predicted"/>
<organism evidence="2 3">
    <name type="scientific">Coraliomargarita sinensis</name>
    <dbReference type="NCBI Taxonomy" id="2174842"/>
    <lineage>
        <taxon>Bacteria</taxon>
        <taxon>Pseudomonadati</taxon>
        <taxon>Verrucomicrobiota</taxon>
        <taxon>Opitutia</taxon>
        <taxon>Puniceicoccales</taxon>
        <taxon>Coraliomargaritaceae</taxon>
        <taxon>Coraliomargarita</taxon>
    </lineage>
</organism>
<protein>
    <submittedName>
        <fullName evidence="2">Uncharacterized protein</fullName>
    </submittedName>
</protein>
<evidence type="ECO:0000313" key="2">
    <source>
        <dbReference type="EMBL" id="PXA04618.1"/>
    </source>
</evidence>
<gene>
    <name evidence="2" type="ORF">DDZ13_05445</name>
</gene>
<name>A0A317ZKZ9_9BACT</name>
<dbReference type="EMBL" id="QHJQ01000003">
    <property type="protein sequence ID" value="PXA04618.1"/>
    <property type="molecule type" value="Genomic_DNA"/>
</dbReference>
<reference evidence="2 3" key="1">
    <citation type="submission" date="2018-05" db="EMBL/GenBank/DDBJ databases">
        <title>Coraliomargarita sinensis sp. nov., isolated from a marine solar saltern.</title>
        <authorList>
            <person name="Zhou L.Y."/>
        </authorList>
    </citation>
    <scope>NUCLEOTIDE SEQUENCE [LARGE SCALE GENOMIC DNA]</scope>
    <source>
        <strain evidence="2 3">WN38</strain>
    </source>
</reference>
<comment type="caution">
    <text evidence="2">The sequence shown here is derived from an EMBL/GenBank/DDBJ whole genome shotgun (WGS) entry which is preliminary data.</text>
</comment>
<accession>A0A317ZKZ9</accession>
<dbReference type="RefSeq" id="WP_110130423.1">
    <property type="nucleotide sequence ID" value="NZ_QHJQ01000003.1"/>
</dbReference>
<dbReference type="InParanoid" id="A0A317ZKZ9"/>
<dbReference type="AlphaFoldDB" id="A0A317ZKZ9"/>